<dbReference type="EMBL" id="JAPFFK010000002">
    <property type="protein sequence ID" value="KAJ6774791.1"/>
    <property type="molecule type" value="Genomic_DNA"/>
</dbReference>
<name>A0A9Q1AKY4_SALPP</name>
<evidence type="ECO:0000256" key="1">
    <source>
        <dbReference type="SAM" id="Phobius"/>
    </source>
</evidence>
<keyword evidence="1" id="KW-1133">Transmembrane helix</keyword>
<reference evidence="2" key="2">
    <citation type="journal article" date="2023" name="Int. J. Mol. Sci.">
        <title>De Novo Assembly and Annotation of 11 Diverse Shrub Willow (Salix) Genomes Reveals Novel Gene Organization in Sex-Linked Regions.</title>
        <authorList>
            <person name="Hyden B."/>
            <person name="Feng K."/>
            <person name="Yates T.B."/>
            <person name="Jawdy S."/>
            <person name="Cereghino C."/>
            <person name="Smart L.B."/>
            <person name="Muchero W."/>
        </authorList>
    </citation>
    <scope>NUCLEOTIDE SEQUENCE</scope>
    <source>
        <tissue evidence="2">Shoot tip</tissue>
    </source>
</reference>
<dbReference type="AlphaFoldDB" id="A0A9Q1AKY4"/>
<organism evidence="2 3">
    <name type="scientific">Salix purpurea</name>
    <name type="common">Purple osier willow</name>
    <dbReference type="NCBI Taxonomy" id="77065"/>
    <lineage>
        <taxon>Eukaryota</taxon>
        <taxon>Viridiplantae</taxon>
        <taxon>Streptophyta</taxon>
        <taxon>Embryophyta</taxon>
        <taxon>Tracheophyta</taxon>
        <taxon>Spermatophyta</taxon>
        <taxon>Magnoliopsida</taxon>
        <taxon>eudicotyledons</taxon>
        <taxon>Gunneridae</taxon>
        <taxon>Pentapetalae</taxon>
        <taxon>rosids</taxon>
        <taxon>fabids</taxon>
        <taxon>Malpighiales</taxon>
        <taxon>Salicaceae</taxon>
        <taxon>Saliceae</taxon>
        <taxon>Salix</taxon>
    </lineage>
</organism>
<reference evidence="2" key="1">
    <citation type="submission" date="2022-11" db="EMBL/GenBank/DDBJ databases">
        <authorList>
            <person name="Hyden B.L."/>
            <person name="Feng K."/>
            <person name="Yates T."/>
            <person name="Jawdy S."/>
            <person name="Smart L.B."/>
            <person name="Muchero W."/>
        </authorList>
    </citation>
    <scope>NUCLEOTIDE SEQUENCE</scope>
    <source>
        <tissue evidence="2">Shoot tip</tissue>
    </source>
</reference>
<keyword evidence="1" id="KW-0812">Transmembrane</keyword>
<gene>
    <name evidence="2" type="ORF">OIU79_018056</name>
</gene>
<evidence type="ECO:0000313" key="3">
    <source>
        <dbReference type="Proteomes" id="UP001151532"/>
    </source>
</evidence>
<protein>
    <submittedName>
        <fullName evidence="2">Uncharacterized protein</fullName>
    </submittedName>
</protein>
<dbReference type="Proteomes" id="UP001151532">
    <property type="component" value="Chromosome 5"/>
</dbReference>
<evidence type="ECO:0000313" key="2">
    <source>
        <dbReference type="EMBL" id="KAJ6774791.1"/>
    </source>
</evidence>
<comment type="caution">
    <text evidence="2">The sequence shown here is derived from an EMBL/GenBank/DDBJ whole genome shotgun (WGS) entry which is preliminary data.</text>
</comment>
<accession>A0A9Q1AKY4</accession>
<feature type="transmembrane region" description="Helical" evidence="1">
    <location>
        <begin position="38"/>
        <end position="58"/>
    </location>
</feature>
<sequence>MRFPLSCIQKMPPMELQWLLMRSKLPYKKMFVEISMQLSIFSLAISIIVQNICLYWFVSVKSCQNFFCFFLCG</sequence>
<proteinExistence type="predicted"/>
<keyword evidence="3" id="KW-1185">Reference proteome</keyword>
<keyword evidence="1" id="KW-0472">Membrane</keyword>